<protein>
    <submittedName>
        <fullName evidence="1">Uncharacterized protein</fullName>
    </submittedName>
</protein>
<dbReference type="Proteomes" id="UP000631576">
    <property type="component" value="Unassembled WGS sequence"/>
</dbReference>
<name>A0ABR7G710_9FIRM</name>
<keyword evidence="2" id="KW-1185">Reference proteome</keyword>
<comment type="caution">
    <text evidence="1">The sequence shown here is derived from an EMBL/GenBank/DDBJ whole genome shotgun (WGS) entry which is preliminary data.</text>
</comment>
<dbReference type="RefSeq" id="WP_022076414.1">
    <property type="nucleotide sequence ID" value="NZ_JACOPE010000001.1"/>
</dbReference>
<accession>A0ABR7G710</accession>
<dbReference type="EMBL" id="JACOPE010000001">
    <property type="protein sequence ID" value="MBC5683231.1"/>
    <property type="molecule type" value="Genomic_DNA"/>
</dbReference>
<reference evidence="1 2" key="1">
    <citation type="submission" date="2020-08" db="EMBL/GenBank/DDBJ databases">
        <title>Genome public.</title>
        <authorList>
            <person name="Liu C."/>
            <person name="Sun Q."/>
        </authorList>
    </citation>
    <scope>NUCLEOTIDE SEQUENCE [LARGE SCALE GENOMIC DNA]</scope>
    <source>
        <strain evidence="1 2">NSJ-13</strain>
    </source>
</reference>
<sequence>MEHFERNQLIPLRDALNSLMKFVREIPSVGIPQFYCFLDYMKNNIEIYLYAPMDANEWETLFLRLKDILIRDWREANHSVWGIPAFDLLIGERENKTELCLEFLQLVSVIDGFF</sequence>
<proteinExistence type="predicted"/>
<evidence type="ECO:0000313" key="1">
    <source>
        <dbReference type="EMBL" id="MBC5683231.1"/>
    </source>
</evidence>
<gene>
    <name evidence="1" type="ORF">H8S40_06560</name>
</gene>
<organism evidence="1 2">
    <name type="scientific">Ruminococcus hominis</name>
    <dbReference type="NCBI Taxonomy" id="2763065"/>
    <lineage>
        <taxon>Bacteria</taxon>
        <taxon>Bacillati</taxon>
        <taxon>Bacillota</taxon>
        <taxon>Clostridia</taxon>
        <taxon>Eubacteriales</taxon>
        <taxon>Oscillospiraceae</taxon>
        <taxon>Ruminococcus</taxon>
    </lineage>
</organism>
<evidence type="ECO:0000313" key="2">
    <source>
        <dbReference type="Proteomes" id="UP000631576"/>
    </source>
</evidence>